<accession>A0ABP1G4M7</accession>
<feature type="compositionally biased region" description="Low complexity" evidence="1">
    <location>
        <begin position="50"/>
        <end position="68"/>
    </location>
</feature>
<feature type="region of interest" description="Disordered" evidence="1">
    <location>
        <begin position="1"/>
        <end position="74"/>
    </location>
</feature>
<reference evidence="2 3" key="1">
    <citation type="submission" date="2024-06" db="EMBL/GenBank/DDBJ databases">
        <authorList>
            <person name="Kraege A."/>
            <person name="Thomma B."/>
        </authorList>
    </citation>
    <scope>NUCLEOTIDE SEQUENCE [LARGE SCALE GENOMIC DNA]</scope>
</reference>
<evidence type="ECO:0000256" key="1">
    <source>
        <dbReference type="SAM" id="MobiDB-lite"/>
    </source>
</evidence>
<name>A0ABP1G4M7_9CHLO</name>
<dbReference type="Proteomes" id="UP001497392">
    <property type="component" value="Unassembled WGS sequence"/>
</dbReference>
<proteinExistence type="predicted"/>
<gene>
    <name evidence="2" type="primary">g7530</name>
    <name evidence="2" type="ORF">VP750_LOCUS6446</name>
</gene>
<evidence type="ECO:0000313" key="3">
    <source>
        <dbReference type="Proteomes" id="UP001497392"/>
    </source>
</evidence>
<organism evidence="2 3">
    <name type="scientific">Coccomyxa viridis</name>
    <dbReference type="NCBI Taxonomy" id="1274662"/>
    <lineage>
        <taxon>Eukaryota</taxon>
        <taxon>Viridiplantae</taxon>
        <taxon>Chlorophyta</taxon>
        <taxon>core chlorophytes</taxon>
        <taxon>Trebouxiophyceae</taxon>
        <taxon>Trebouxiophyceae incertae sedis</taxon>
        <taxon>Coccomyxaceae</taxon>
        <taxon>Coccomyxa</taxon>
    </lineage>
</organism>
<comment type="caution">
    <text evidence="2">The sequence shown here is derived from an EMBL/GenBank/DDBJ whole genome shotgun (WGS) entry which is preliminary data.</text>
</comment>
<evidence type="ECO:0000313" key="2">
    <source>
        <dbReference type="EMBL" id="CAL5224787.1"/>
    </source>
</evidence>
<keyword evidence="3" id="KW-1185">Reference proteome</keyword>
<protein>
    <submittedName>
        <fullName evidence="2">G7530 protein</fullName>
    </submittedName>
</protein>
<dbReference type="EMBL" id="CAXHTA020000011">
    <property type="protein sequence ID" value="CAL5224787.1"/>
    <property type="molecule type" value="Genomic_DNA"/>
</dbReference>
<sequence length="141" mass="14975">MLESVQETISKTKERKPSIKAAPPTREERGTARTTRAAVPVSLATRKRLAQAAAAAAAPASAAGGSAQKAKKDNAEDYVVPIKEYVKPQNQLRLSEAELDEDLACSLSSGNPNAPSNIARFVQKDSAFKASSHTLRFAHGC</sequence>